<dbReference type="SUPFAM" id="SSF55874">
    <property type="entry name" value="ATPase domain of HSP90 chaperone/DNA topoisomerase II/histidine kinase"/>
    <property type="match status" value="1"/>
</dbReference>
<comment type="subcellular location">
    <subcellularLocation>
        <location evidence="2">Membrane</location>
    </subcellularLocation>
</comment>
<proteinExistence type="predicted"/>
<evidence type="ECO:0000256" key="6">
    <source>
        <dbReference type="ARBA" id="ARBA00022692"/>
    </source>
</evidence>
<dbReference type="Proteomes" id="UP001220377">
    <property type="component" value="Chromosome"/>
</dbReference>
<evidence type="ECO:0000256" key="4">
    <source>
        <dbReference type="ARBA" id="ARBA00022553"/>
    </source>
</evidence>
<organism evidence="14 15">
    <name type="scientific">Lacticaseibacillus pabuli</name>
    <dbReference type="NCBI Taxonomy" id="3025672"/>
    <lineage>
        <taxon>Bacteria</taxon>
        <taxon>Bacillati</taxon>
        <taxon>Bacillota</taxon>
        <taxon>Bacilli</taxon>
        <taxon>Lactobacillales</taxon>
        <taxon>Lactobacillaceae</taxon>
        <taxon>Lacticaseibacillus</taxon>
    </lineage>
</organism>
<accession>A0ABY7WS19</accession>
<evidence type="ECO:0000256" key="1">
    <source>
        <dbReference type="ARBA" id="ARBA00000085"/>
    </source>
</evidence>
<evidence type="ECO:0000256" key="8">
    <source>
        <dbReference type="ARBA" id="ARBA00022989"/>
    </source>
</evidence>
<dbReference type="Gene3D" id="6.10.340.10">
    <property type="match status" value="1"/>
</dbReference>
<evidence type="ECO:0000313" key="14">
    <source>
        <dbReference type="EMBL" id="WDF82962.1"/>
    </source>
</evidence>
<keyword evidence="10 11" id="KW-0472">Membrane</keyword>
<dbReference type="InterPro" id="IPR003661">
    <property type="entry name" value="HisK_dim/P_dom"/>
</dbReference>
<feature type="domain" description="HAMP" evidence="13">
    <location>
        <begin position="190"/>
        <end position="246"/>
    </location>
</feature>
<keyword evidence="4" id="KW-0597">Phosphoprotein</keyword>
<dbReference type="SUPFAM" id="SSF47384">
    <property type="entry name" value="Homodimeric domain of signal transducing histidine kinase"/>
    <property type="match status" value="1"/>
</dbReference>
<dbReference type="InterPro" id="IPR005467">
    <property type="entry name" value="His_kinase_dom"/>
</dbReference>
<reference evidence="14 15" key="1">
    <citation type="submission" date="2023-02" db="EMBL/GenBank/DDBJ databases">
        <title>Genome sequence of Lacticaseibacillus sp. KACC 23028.</title>
        <authorList>
            <person name="Kim S."/>
            <person name="Heo J."/>
            <person name="Kwon S.-W."/>
        </authorList>
    </citation>
    <scope>NUCLEOTIDE SEQUENCE [LARGE SCALE GENOMIC DNA]</scope>
    <source>
        <strain evidence="14 15">KACC 23028</strain>
    </source>
</reference>
<dbReference type="InterPro" id="IPR003594">
    <property type="entry name" value="HATPase_dom"/>
</dbReference>
<evidence type="ECO:0000256" key="11">
    <source>
        <dbReference type="SAM" id="Phobius"/>
    </source>
</evidence>
<feature type="transmembrane region" description="Helical" evidence="11">
    <location>
        <begin position="21"/>
        <end position="47"/>
    </location>
</feature>
<evidence type="ECO:0000259" key="13">
    <source>
        <dbReference type="PROSITE" id="PS50885"/>
    </source>
</evidence>
<evidence type="ECO:0000259" key="12">
    <source>
        <dbReference type="PROSITE" id="PS50109"/>
    </source>
</evidence>
<dbReference type="InterPro" id="IPR050428">
    <property type="entry name" value="TCS_sensor_his_kinase"/>
</dbReference>
<dbReference type="Pfam" id="PF00512">
    <property type="entry name" value="HisKA"/>
    <property type="match status" value="1"/>
</dbReference>
<dbReference type="InterPro" id="IPR036890">
    <property type="entry name" value="HATPase_C_sf"/>
</dbReference>
<gene>
    <name evidence="14" type="ORF">PQ472_01580</name>
</gene>
<dbReference type="SMART" id="SM00387">
    <property type="entry name" value="HATPase_c"/>
    <property type="match status" value="1"/>
</dbReference>
<feature type="transmembrane region" description="Helical" evidence="11">
    <location>
        <begin position="165"/>
        <end position="189"/>
    </location>
</feature>
<dbReference type="EC" id="2.7.13.3" evidence="3"/>
<dbReference type="Gene3D" id="1.10.287.130">
    <property type="match status" value="1"/>
</dbReference>
<name>A0ABY7WS19_9LACO</name>
<evidence type="ECO:0000256" key="10">
    <source>
        <dbReference type="ARBA" id="ARBA00023136"/>
    </source>
</evidence>
<protein>
    <recommendedName>
        <fullName evidence="3">histidine kinase</fullName>
        <ecNumber evidence="3">2.7.13.3</ecNumber>
    </recommendedName>
</protein>
<keyword evidence="5" id="KW-0808">Transferase</keyword>
<dbReference type="PANTHER" id="PTHR45436">
    <property type="entry name" value="SENSOR HISTIDINE KINASE YKOH"/>
    <property type="match status" value="1"/>
</dbReference>
<evidence type="ECO:0000256" key="3">
    <source>
        <dbReference type="ARBA" id="ARBA00012438"/>
    </source>
</evidence>
<dbReference type="SMART" id="SM00388">
    <property type="entry name" value="HisKA"/>
    <property type="match status" value="1"/>
</dbReference>
<evidence type="ECO:0000256" key="5">
    <source>
        <dbReference type="ARBA" id="ARBA00022679"/>
    </source>
</evidence>
<keyword evidence="7 14" id="KW-0418">Kinase</keyword>
<keyword evidence="6 11" id="KW-0812">Transmembrane</keyword>
<evidence type="ECO:0000256" key="7">
    <source>
        <dbReference type="ARBA" id="ARBA00022777"/>
    </source>
</evidence>
<dbReference type="PROSITE" id="PS50885">
    <property type="entry name" value="HAMP"/>
    <property type="match status" value="1"/>
</dbReference>
<dbReference type="PANTHER" id="PTHR45436:SF5">
    <property type="entry name" value="SENSOR HISTIDINE KINASE TRCS"/>
    <property type="match status" value="1"/>
</dbReference>
<keyword evidence="9" id="KW-0902">Two-component regulatory system</keyword>
<keyword evidence="8 11" id="KW-1133">Transmembrane helix</keyword>
<dbReference type="PROSITE" id="PS50109">
    <property type="entry name" value="HIS_KIN"/>
    <property type="match status" value="1"/>
</dbReference>
<feature type="domain" description="Histidine kinase" evidence="12">
    <location>
        <begin position="254"/>
        <end position="467"/>
    </location>
</feature>
<sequence>MPKVKHHEGIRRNSSAGRITQAYVTLLTVIMIVMALATMTVVGVHLVHNKREDATQMMTVLKKSFSNYKPDWDYWRDTAPINVHSTFVRVSVTHKSGDSVYFYSHNAKKFLRNNWNQWPLLKNIQYQPDHGLYYHISDRAEYQGPLSIRYEVWMSLNNVIQLFKIIMSVIIMVTIAGLFIGSWLIGLVAKRLNVPLVSLTEASKQVTRRNHAPYTDGLPVPEGPLEVHDLAVEFNKLLDSLNRQLERDHQFVSDASHELRTPLAAIRGHIELLQRHSLDHPEIVPTSLATISDESRKMQALIESLLQLSRMDQAELELSPFNLTELAATVAQRYQEQLHQNLVMTGDGNPIMAIGNPDSVEQILLALLANAGKYSPADSTITVNVRVSAGHAKVSVLDQGSGISDADKEKIFARFYRVDESRSKKIPGTGLGLAIVTRLAGLNNGTVTVRDNQPQGSIFTLSLELDQQPETTA</sequence>
<dbReference type="Gene3D" id="3.30.565.10">
    <property type="entry name" value="Histidine kinase-like ATPase, C-terminal domain"/>
    <property type="match status" value="1"/>
</dbReference>
<dbReference type="InterPro" id="IPR004358">
    <property type="entry name" value="Sig_transdc_His_kin-like_C"/>
</dbReference>
<dbReference type="Pfam" id="PF02518">
    <property type="entry name" value="HATPase_c"/>
    <property type="match status" value="1"/>
</dbReference>
<dbReference type="RefSeq" id="WP_274260772.1">
    <property type="nucleotide sequence ID" value="NZ_CP117884.1"/>
</dbReference>
<dbReference type="GO" id="GO:0016301">
    <property type="term" value="F:kinase activity"/>
    <property type="evidence" value="ECO:0007669"/>
    <property type="project" value="UniProtKB-KW"/>
</dbReference>
<evidence type="ECO:0000256" key="9">
    <source>
        <dbReference type="ARBA" id="ARBA00023012"/>
    </source>
</evidence>
<dbReference type="PRINTS" id="PR00344">
    <property type="entry name" value="BCTRLSENSOR"/>
</dbReference>
<comment type="catalytic activity">
    <reaction evidence="1">
        <text>ATP + protein L-histidine = ADP + protein N-phospho-L-histidine.</text>
        <dbReference type="EC" id="2.7.13.3"/>
    </reaction>
</comment>
<keyword evidence="15" id="KW-1185">Reference proteome</keyword>
<dbReference type="EMBL" id="CP117884">
    <property type="protein sequence ID" value="WDF82962.1"/>
    <property type="molecule type" value="Genomic_DNA"/>
</dbReference>
<dbReference type="InterPro" id="IPR003660">
    <property type="entry name" value="HAMP_dom"/>
</dbReference>
<evidence type="ECO:0000313" key="15">
    <source>
        <dbReference type="Proteomes" id="UP001220377"/>
    </source>
</evidence>
<evidence type="ECO:0000256" key="2">
    <source>
        <dbReference type="ARBA" id="ARBA00004370"/>
    </source>
</evidence>
<dbReference type="InterPro" id="IPR036097">
    <property type="entry name" value="HisK_dim/P_sf"/>
</dbReference>
<dbReference type="CDD" id="cd00082">
    <property type="entry name" value="HisKA"/>
    <property type="match status" value="1"/>
</dbReference>